<dbReference type="SMART" id="SM00028">
    <property type="entry name" value="TPR"/>
    <property type="match status" value="1"/>
</dbReference>
<dbReference type="PROSITE" id="PS50005">
    <property type="entry name" value="TPR"/>
    <property type="match status" value="1"/>
</dbReference>
<name>A0A1H5Y4Q7_9SPHI</name>
<dbReference type="PANTHER" id="PTHR44858">
    <property type="entry name" value="TETRATRICOPEPTIDE REPEAT PROTEIN 6"/>
    <property type="match status" value="1"/>
</dbReference>
<evidence type="ECO:0000256" key="1">
    <source>
        <dbReference type="ARBA" id="ARBA00022737"/>
    </source>
</evidence>
<evidence type="ECO:0000313" key="6">
    <source>
        <dbReference type="Proteomes" id="UP000236731"/>
    </source>
</evidence>
<evidence type="ECO:0000256" key="4">
    <source>
        <dbReference type="SAM" id="SignalP"/>
    </source>
</evidence>
<dbReference type="InterPro" id="IPR019734">
    <property type="entry name" value="TPR_rpt"/>
</dbReference>
<feature type="repeat" description="TPR" evidence="3">
    <location>
        <begin position="72"/>
        <end position="105"/>
    </location>
</feature>
<evidence type="ECO:0000256" key="3">
    <source>
        <dbReference type="PROSITE-ProRule" id="PRU00339"/>
    </source>
</evidence>
<dbReference type="SUPFAM" id="SSF48452">
    <property type="entry name" value="TPR-like"/>
    <property type="match status" value="1"/>
</dbReference>
<keyword evidence="6" id="KW-1185">Reference proteome</keyword>
<dbReference type="InterPro" id="IPR050498">
    <property type="entry name" value="Ycf3"/>
</dbReference>
<dbReference type="PROSITE" id="PS50293">
    <property type="entry name" value="TPR_REGION"/>
    <property type="match status" value="1"/>
</dbReference>
<sequence length="223" mass="24454">MNFNKLNTQMKSVKIGLATVALALATMGAQAQTKEQHSDPNVRAGEKALLDGDFKTAASQFEKALPKAGSEPEVVYLLGYSQFQNGDYKKAVANFTKVISLDPKNVSAYYYKAKANNNMAVNKDLKLSNQERQALLTSAVADYTKAIAVNANDAKLYQNRAIAYRDLGILTGTKGAANYNKAAATEAYNKAVTDYEKVLTYDASRKDIQTEVKKAKVYRDNLK</sequence>
<evidence type="ECO:0000256" key="2">
    <source>
        <dbReference type="ARBA" id="ARBA00022803"/>
    </source>
</evidence>
<dbReference type="Proteomes" id="UP000236731">
    <property type="component" value="Unassembled WGS sequence"/>
</dbReference>
<dbReference type="Pfam" id="PF13414">
    <property type="entry name" value="TPR_11"/>
    <property type="match status" value="1"/>
</dbReference>
<dbReference type="EMBL" id="FNUT01000005">
    <property type="protein sequence ID" value="SEG18971.1"/>
    <property type="molecule type" value="Genomic_DNA"/>
</dbReference>
<evidence type="ECO:0000313" key="5">
    <source>
        <dbReference type="EMBL" id="SEG18971.1"/>
    </source>
</evidence>
<reference evidence="6" key="1">
    <citation type="submission" date="2016-10" db="EMBL/GenBank/DDBJ databases">
        <authorList>
            <person name="Varghese N."/>
            <person name="Submissions S."/>
        </authorList>
    </citation>
    <scope>NUCLEOTIDE SEQUENCE [LARGE SCALE GENOMIC DNA]</scope>
    <source>
        <strain evidence="6">DSM 22361</strain>
    </source>
</reference>
<accession>A0A1H5Y4Q7</accession>
<dbReference type="RefSeq" id="WP_103906141.1">
    <property type="nucleotide sequence ID" value="NZ_CP049246.1"/>
</dbReference>
<gene>
    <name evidence="5" type="ORF">SAMN05421877_105240</name>
</gene>
<dbReference type="OrthoDB" id="789632at2"/>
<feature type="chain" id="PRO_5009290161" evidence="4">
    <location>
        <begin position="32"/>
        <end position="223"/>
    </location>
</feature>
<feature type="signal peptide" evidence="4">
    <location>
        <begin position="1"/>
        <end position="31"/>
    </location>
</feature>
<keyword evidence="2 3" id="KW-0802">TPR repeat</keyword>
<dbReference type="PANTHER" id="PTHR44858:SF1">
    <property type="entry name" value="UDP-N-ACETYLGLUCOSAMINE--PEPTIDE N-ACETYLGLUCOSAMINYLTRANSFERASE SPINDLY-RELATED"/>
    <property type="match status" value="1"/>
</dbReference>
<keyword evidence="1" id="KW-0677">Repeat</keyword>
<protein>
    <submittedName>
        <fullName evidence="5">TPR repeat-containing protein</fullName>
    </submittedName>
</protein>
<keyword evidence="4" id="KW-0732">Signal</keyword>
<dbReference type="InterPro" id="IPR011990">
    <property type="entry name" value="TPR-like_helical_dom_sf"/>
</dbReference>
<organism evidence="5 6">
    <name type="scientific">Sphingobacterium lactis</name>
    <dbReference type="NCBI Taxonomy" id="797291"/>
    <lineage>
        <taxon>Bacteria</taxon>
        <taxon>Pseudomonadati</taxon>
        <taxon>Bacteroidota</taxon>
        <taxon>Sphingobacteriia</taxon>
        <taxon>Sphingobacteriales</taxon>
        <taxon>Sphingobacteriaceae</taxon>
        <taxon>Sphingobacterium</taxon>
    </lineage>
</organism>
<dbReference type="AlphaFoldDB" id="A0A1H5Y4Q7"/>
<dbReference type="Gene3D" id="1.25.40.10">
    <property type="entry name" value="Tetratricopeptide repeat domain"/>
    <property type="match status" value="2"/>
</dbReference>
<proteinExistence type="predicted"/>